<dbReference type="Gene3D" id="3.40.50.1820">
    <property type="entry name" value="alpha/beta hydrolase"/>
    <property type="match status" value="1"/>
</dbReference>
<protein>
    <recommendedName>
        <fullName evidence="4">Alpha/beta hydrolase family protein</fullName>
    </recommendedName>
</protein>
<comment type="caution">
    <text evidence="2">The sequence shown here is derived from an EMBL/GenBank/DDBJ whole genome shotgun (WGS) entry which is preliminary data.</text>
</comment>
<dbReference type="Proteomes" id="UP001597314">
    <property type="component" value="Unassembled WGS sequence"/>
</dbReference>
<name>A0ABW5AM95_9BRAD</name>
<evidence type="ECO:0000313" key="3">
    <source>
        <dbReference type="Proteomes" id="UP001597314"/>
    </source>
</evidence>
<keyword evidence="3" id="KW-1185">Reference proteome</keyword>
<evidence type="ECO:0000256" key="1">
    <source>
        <dbReference type="SAM" id="MobiDB-lite"/>
    </source>
</evidence>
<accession>A0ABW5AM95</accession>
<gene>
    <name evidence="2" type="ORF">ACFSOX_18115</name>
</gene>
<sequence>MLVVGFLLLVAVVVLAASALLTWRLARTIEKENPPVGRLIEAGTARLHLVDLTPEHPPAGASGARDRPAVLLLHGANVQHTDMRVALGDRLARRLRVLLPDRPGQGWSRGRAAPRSPIPAIRWR</sequence>
<dbReference type="EMBL" id="JBHUIW010000023">
    <property type="protein sequence ID" value="MFD2184074.1"/>
    <property type="molecule type" value="Genomic_DNA"/>
</dbReference>
<evidence type="ECO:0008006" key="4">
    <source>
        <dbReference type="Google" id="ProtNLM"/>
    </source>
</evidence>
<proteinExistence type="predicted"/>
<dbReference type="RefSeq" id="WP_378479218.1">
    <property type="nucleotide sequence ID" value="NZ_JBHUIW010000023.1"/>
</dbReference>
<reference evidence="3" key="1">
    <citation type="journal article" date="2019" name="Int. J. Syst. Evol. Microbiol.">
        <title>The Global Catalogue of Microorganisms (GCM) 10K type strain sequencing project: providing services to taxonomists for standard genome sequencing and annotation.</title>
        <authorList>
            <consortium name="The Broad Institute Genomics Platform"/>
            <consortium name="The Broad Institute Genome Sequencing Center for Infectious Disease"/>
            <person name="Wu L."/>
            <person name="Ma J."/>
        </authorList>
    </citation>
    <scope>NUCLEOTIDE SEQUENCE [LARGE SCALE GENOMIC DNA]</scope>
    <source>
        <strain evidence="3">CGMCC 1.6774</strain>
    </source>
</reference>
<feature type="region of interest" description="Disordered" evidence="1">
    <location>
        <begin position="105"/>
        <end position="124"/>
    </location>
</feature>
<dbReference type="InterPro" id="IPR029058">
    <property type="entry name" value="AB_hydrolase_fold"/>
</dbReference>
<dbReference type="SUPFAM" id="SSF53474">
    <property type="entry name" value="alpha/beta-Hydrolases"/>
    <property type="match status" value="1"/>
</dbReference>
<evidence type="ECO:0000313" key="2">
    <source>
        <dbReference type="EMBL" id="MFD2184074.1"/>
    </source>
</evidence>
<organism evidence="2 3">
    <name type="scientific">Rhodoplanes azumiensis</name>
    <dbReference type="NCBI Taxonomy" id="1897628"/>
    <lineage>
        <taxon>Bacteria</taxon>
        <taxon>Pseudomonadati</taxon>
        <taxon>Pseudomonadota</taxon>
        <taxon>Alphaproteobacteria</taxon>
        <taxon>Hyphomicrobiales</taxon>
        <taxon>Nitrobacteraceae</taxon>
        <taxon>Rhodoplanes</taxon>
    </lineage>
</organism>